<keyword evidence="2 6" id="KW-0210">Decarboxylase</keyword>
<evidence type="ECO:0000256" key="5">
    <source>
        <dbReference type="ARBA" id="ARBA00023239"/>
    </source>
</evidence>
<evidence type="ECO:0000256" key="8">
    <source>
        <dbReference type="PIRSR" id="PIRSR600183-50"/>
    </source>
</evidence>
<dbReference type="EMBL" id="BOOR01000006">
    <property type="protein sequence ID" value="GII52540.1"/>
    <property type="molecule type" value="Genomic_DNA"/>
</dbReference>
<feature type="modified residue" description="N6-(pyridoxal phosphate)lysine" evidence="6 8">
    <location>
        <position position="71"/>
    </location>
</feature>
<dbReference type="UniPathway" id="UPA00034">
    <property type="reaction ID" value="UER00027"/>
</dbReference>
<feature type="binding site" evidence="6">
    <location>
        <position position="252"/>
    </location>
    <ligand>
        <name>pyridoxal 5'-phosphate</name>
        <dbReference type="ChEBI" id="CHEBI:597326"/>
    </ligand>
</feature>
<dbReference type="InterPro" id="IPR000183">
    <property type="entry name" value="Orn/DAP/Arg_de-COase"/>
</dbReference>
<keyword evidence="5 6" id="KW-0456">Lyase</keyword>
<evidence type="ECO:0000313" key="11">
    <source>
        <dbReference type="EMBL" id="GII52540.1"/>
    </source>
</evidence>
<dbReference type="PROSITE" id="PS00878">
    <property type="entry name" value="ODR_DC_2_1"/>
    <property type="match status" value="1"/>
</dbReference>
<feature type="binding site" evidence="6">
    <location>
        <position position="333"/>
    </location>
    <ligand>
        <name>substrate</name>
    </ligand>
</feature>
<feature type="binding site" evidence="6">
    <location>
        <position position="297"/>
    </location>
    <ligand>
        <name>substrate</name>
    </ligand>
</feature>
<keyword evidence="4 6" id="KW-0457">Lysine biosynthesis</keyword>
<dbReference type="HAMAP" id="MF_02120">
    <property type="entry name" value="LysA"/>
    <property type="match status" value="1"/>
</dbReference>
<dbReference type="SUPFAM" id="SSF51419">
    <property type="entry name" value="PLP-binding barrel"/>
    <property type="match status" value="1"/>
</dbReference>
<dbReference type="SUPFAM" id="SSF50621">
    <property type="entry name" value="Alanine racemase C-terminal domain-like"/>
    <property type="match status" value="1"/>
</dbReference>
<dbReference type="GO" id="GO:0030170">
    <property type="term" value="F:pyridoxal phosphate binding"/>
    <property type="evidence" value="ECO:0007669"/>
    <property type="project" value="UniProtKB-UniRule"/>
</dbReference>
<evidence type="ECO:0000313" key="12">
    <source>
        <dbReference type="Proteomes" id="UP000605992"/>
    </source>
</evidence>
<keyword evidence="6" id="KW-0028">Amino-acid biosynthesis</keyword>
<comment type="cofactor">
    <cofactor evidence="1 6 8 9">
        <name>pyridoxal 5'-phosphate</name>
        <dbReference type="ChEBI" id="CHEBI:597326"/>
    </cofactor>
</comment>
<feature type="active site" description="Proton donor" evidence="8">
    <location>
        <position position="364"/>
    </location>
</feature>
<name>A0A8J3UXQ3_9ACTN</name>
<evidence type="ECO:0000259" key="10">
    <source>
        <dbReference type="Pfam" id="PF02784"/>
    </source>
</evidence>
<keyword evidence="3 6" id="KW-0663">Pyridoxal phosphate</keyword>
<dbReference type="InterPro" id="IPR002986">
    <property type="entry name" value="DAP_deCOOHase_LysA"/>
</dbReference>
<comment type="subunit">
    <text evidence="6">Homodimer.</text>
</comment>
<dbReference type="CDD" id="cd06828">
    <property type="entry name" value="PLPDE_III_DapDC"/>
    <property type="match status" value="1"/>
</dbReference>
<dbReference type="GO" id="GO:0009089">
    <property type="term" value="P:lysine biosynthetic process via diaminopimelate"/>
    <property type="evidence" value="ECO:0007669"/>
    <property type="project" value="UniProtKB-UniRule"/>
</dbReference>
<comment type="catalytic activity">
    <reaction evidence="6 9">
        <text>meso-2,6-diaminopimelate + H(+) = L-lysine + CO2</text>
        <dbReference type="Rhea" id="RHEA:15101"/>
        <dbReference type="ChEBI" id="CHEBI:15378"/>
        <dbReference type="ChEBI" id="CHEBI:16526"/>
        <dbReference type="ChEBI" id="CHEBI:32551"/>
        <dbReference type="ChEBI" id="CHEBI:57791"/>
        <dbReference type="EC" id="4.1.1.20"/>
    </reaction>
</comment>
<dbReference type="Proteomes" id="UP000605992">
    <property type="component" value="Unassembled WGS sequence"/>
</dbReference>
<dbReference type="Pfam" id="PF02784">
    <property type="entry name" value="Orn_Arg_deC_N"/>
    <property type="match status" value="1"/>
</dbReference>
<dbReference type="FunFam" id="3.20.20.10:FF:000003">
    <property type="entry name" value="Diaminopimelate decarboxylase"/>
    <property type="match status" value="1"/>
</dbReference>
<dbReference type="AlphaFoldDB" id="A0A8J3UXQ3"/>
<dbReference type="InterPro" id="IPR022644">
    <property type="entry name" value="De-COase2_N"/>
</dbReference>
<comment type="caution">
    <text evidence="11">The sequence shown here is derived from an EMBL/GenBank/DDBJ whole genome shotgun (WGS) entry which is preliminary data.</text>
</comment>
<keyword evidence="12" id="KW-1185">Reference proteome</keyword>
<evidence type="ECO:0000256" key="3">
    <source>
        <dbReference type="ARBA" id="ARBA00022898"/>
    </source>
</evidence>
<dbReference type="InterPro" id="IPR022653">
    <property type="entry name" value="De-COase2_pyr-phos_BS"/>
</dbReference>
<comment type="pathway">
    <text evidence="6 9">Amino-acid biosynthesis; L-lysine biosynthesis via DAP pathway; L-lysine from DL-2,6-diaminopimelate: step 1/1.</text>
</comment>
<feature type="binding site" evidence="6">
    <location>
        <begin position="294"/>
        <end position="297"/>
    </location>
    <ligand>
        <name>pyridoxal 5'-phosphate</name>
        <dbReference type="ChEBI" id="CHEBI:597326"/>
    </ligand>
</feature>
<accession>A0A8J3UXQ3</accession>
<dbReference type="Gene3D" id="3.20.20.10">
    <property type="entry name" value="Alanine racemase"/>
    <property type="match status" value="1"/>
</dbReference>
<dbReference type="Gene3D" id="2.40.37.10">
    <property type="entry name" value="Lyase, Ornithine Decarboxylase, Chain A, domain 1"/>
    <property type="match status" value="1"/>
</dbReference>
<dbReference type="PRINTS" id="PR01181">
    <property type="entry name" value="DAPDCRBXLASE"/>
</dbReference>
<gene>
    <name evidence="11" type="primary">lysA_1</name>
    <name evidence="6" type="synonym">lysA</name>
    <name evidence="11" type="ORF">Pth03_09290</name>
</gene>
<feature type="binding site" evidence="6">
    <location>
        <position position="394"/>
    </location>
    <ligand>
        <name>pyridoxal 5'-phosphate</name>
        <dbReference type="ChEBI" id="CHEBI:597326"/>
    </ligand>
</feature>
<dbReference type="GO" id="GO:0008836">
    <property type="term" value="F:diaminopimelate decarboxylase activity"/>
    <property type="evidence" value="ECO:0007669"/>
    <property type="project" value="UniProtKB-UniRule"/>
</dbReference>
<protein>
    <recommendedName>
        <fullName evidence="6 7">Diaminopimelate decarboxylase</fullName>
        <shortName evidence="6">DAP decarboxylase</shortName>
        <shortName evidence="6">DAPDC</shortName>
        <ecNumber evidence="6 7">4.1.1.20</ecNumber>
    </recommendedName>
</protein>
<reference evidence="11" key="1">
    <citation type="submission" date="2021-01" db="EMBL/GenBank/DDBJ databases">
        <title>Whole genome shotgun sequence of Planotetraspora thailandica NBRC 104271.</title>
        <authorList>
            <person name="Komaki H."/>
            <person name="Tamura T."/>
        </authorList>
    </citation>
    <scope>NUCLEOTIDE SEQUENCE</scope>
    <source>
        <strain evidence="11">NBRC 104271</strain>
    </source>
</reference>
<feature type="binding site" evidence="6">
    <location>
        <position position="337"/>
    </location>
    <ligand>
        <name>substrate</name>
    </ligand>
</feature>
<organism evidence="11 12">
    <name type="scientific">Planotetraspora thailandica</name>
    <dbReference type="NCBI Taxonomy" id="487172"/>
    <lineage>
        <taxon>Bacteria</taxon>
        <taxon>Bacillati</taxon>
        <taxon>Actinomycetota</taxon>
        <taxon>Actinomycetes</taxon>
        <taxon>Streptosporangiales</taxon>
        <taxon>Streptosporangiaceae</taxon>
        <taxon>Planotetraspora</taxon>
    </lineage>
</organism>
<dbReference type="PANTHER" id="PTHR43727">
    <property type="entry name" value="DIAMINOPIMELATE DECARBOXYLASE"/>
    <property type="match status" value="1"/>
</dbReference>
<dbReference type="EC" id="4.1.1.20" evidence="6 7"/>
<evidence type="ECO:0000256" key="4">
    <source>
        <dbReference type="ARBA" id="ARBA00023154"/>
    </source>
</evidence>
<dbReference type="PANTHER" id="PTHR43727:SF2">
    <property type="entry name" value="GROUP IV DECARBOXYLASE"/>
    <property type="match status" value="1"/>
</dbReference>
<feature type="binding site" evidence="6">
    <location>
        <position position="365"/>
    </location>
    <ligand>
        <name>substrate</name>
    </ligand>
</feature>
<proteinExistence type="inferred from homology"/>
<dbReference type="NCBIfam" id="TIGR01048">
    <property type="entry name" value="lysA"/>
    <property type="match status" value="1"/>
</dbReference>
<comment type="similarity">
    <text evidence="6">Belongs to the Orn/Lys/Arg decarboxylase class-II family. LysA subfamily.</text>
</comment>
<dbReference type="RefSeq" id="WP_203942827.1">
    <property type="nucleotide sequence ID" value="NZ_BOOR01000006.1"/>
</dbReference>
<dbReference type="InterPro" id="IPR009006">
    <property type="entry name" value="Ala_racemase/Decarboxylase_C"/>
</dbReference>
<feature type="domain" description="Orn/DAP/Arg decarboxylase 2 N-terminal" evidence="10">
    <location>
        <begin position="48"/>
        <end position="300"/>
    </location>
</feature>
<evidence type="ECO:0000256" key="2">
    <source>
        <dbReference type="ARBA" id="ARBA00022793"/>
    </source>
</evidence>
<evidence type="ECO:0000256" key="9">
    <source>
        <dbReference type="RuleBase" id="RU003738"/>
    </source>
</evidence>
<dbReference type="InterPro" id="IPR029066">
    <property type="entry name" value="PLP-binding_barrel"/>
</dbReference>
<evidence type="ECO:0000256" key="1">
    <source>
        <dbReference type="ARBA" id="ARBA00001933"/>
    </source>
</evidence>
<dbReference type="PRINTS" id="PR01179">
    <property type="entry name" value="ODADCRBXLASE"/>
</dbReference>
<feature type="binding site" evidence="6">
    <location>
        <position position="394"/>
    </location>
    <ligand>
        <name>substrate</name>
    </ligand>
</feature>
<evidence type="ECO:0000256" key="6">
    <source>
        <dbReference type="HAMAP-Rule" id="MF_02120"/>
    </source>
</evidence>
<evidence type="ECO:0000256" key="7">
    <source>
        <dbReference type="NCBIfam" id="TIGR01048"/>
    </source>
</evidence>
<comment type="function">
    <text evidence="6">Specifically catalyzes the decarboxylation of meso-diaminopimelate (meso-DAP) to L-lysine.</text>
</comment>
<sequence>MTLMTEIAQGPWPATMWFPSDGSAVLGGVSLMDIVNRFGTPAYVLDEAEIRMRCRAYRAALPGAEISYAGKAFLCRAMAGWLNTEGLSLDVCSAGELAVARSIGFPAEKITFHGNAKSPRELHLAVEQRVGRIVVDNLDEIHRLAALVPSGYRQKVLIRVIPDVEAGESAAVRTGVERQKFGLSVATGSAGDAVVRVLGQPRLQLVGLHCHIGSQITSVEPYERAARAMVEHMAGVWKTHGIALPQLNIGGGHGIAYRHGDAGLDLEMFARRVTEAVEERAHGLGLPVPRLTVEPGRAIIGTAGITLYRVISVKRGLDRTYVAVDGGMSDNPRPALYGSRYEVRMIGRMSHEGSKEMTVVGHHCEAGDVIAESAPLPADVHPGDVLAVAATGAYNHSMASTYNLSCRPPIVAVSDGRARLLVRRETLEDLMRREVGL</sequence>